<dbReference type="AlphaFoldDB" id="A0A6P8DYT4"/>
<dbReference type="Pfam" id="PF20669">
    <property type="entry name" value="Exo70_N"/>
    <property type="match status" value="1"/>
</dbReference>
<dbReference type="RefSeq" id="XP_031402732.1">
    <property type="nucleotide sequence ID" value="XM_031546872.1"/>
</dbReference>
<gene>
    <name evidence="6" type="primary">LOC116212321</name>
</gene>
<dbReference type="OrthoDB" id="1922221at2759"/>
<dbReference type="Pfam" id="PF03081">
    <property type="entry name" value="Exo70_C"/>
    <property type="match status" value="1"/>
</dbReference>
<name>A0A6P8DYT4_PUNGR</name>
<dbReference type="GO" id="GO:0006887">
    <property type="term" value="P:exocytosis"/>
    <property type="evidence" value="ECO:0007669"/>
    <property type="project" value="UniProtKB-KW"/>
</dbReference>
<keyword evidence="5" id="KW-1185">Reference proteome</keyword>
<organism evidence="5 6">
    <name type="scientific">Punica granatum</name>
    <name type="common">Pomegranate</name>
    <dbReference type="NCBI Taxonomy" id="22663"/>
    <lineage>
        <taxon>Eukaryota</taxon>
        <taxon>Viridiplantae</taxon>
        <taxon>Streptophyta</taxon>
        <taxon>Embryophyta</taxon>
        <taxon>Tracheophyta</taxon>
        <taxon>Spermatophyta</taxon>
        <taxon>Magnoliopsida</taxon>
        <taxon>eudicotyledons</taxon>
        <taxon>Gunneridae</taxon>
        <taxon>Pentapetalae</taxon>
        <taxon>rosids</taxon>
        <taxon>malvids</taxon>
        <taxon>Myrtales</taxon>
        <taxon>Lythraceae</taxon>
        <taxon>Punica</taxon>
    </lineage>
</organism>
<evidence type="ECO:0000313" key="5">
    <source>
        <dbReference type="Proteomes" id="UP000515151"/>
    </source>
</evidence>
<dbReference type="GO" id="GO:0000145">
    <property type="term" value="C:exocyst"/>
    <property type="evidence" value="ECO:0007669"/>
    <property type="project" value="InterPro"/>
</dbReference>
<reference evidence="6" key="2">
    <citation type="submission" date="2025-08" db="UniProtKB">
        <authorList>
            <consortium name="RefSeq"/>
        </authorList>
    </citation>
    <scope>IDENTIFICATION</scope>
    <source>
        <tissue evidence="6">Leaf</tissue>
    </source>
</reference>
<feature type="domain" description="Exocyst complex subunit Exo70 C-terminal" evidence="4">
    <location>
        <begin position="221"/>
        <end position="469"/>
    </location>
</feature>
<dbReference type="InterPro" id="IPR046364">
    <property type="entry name" value="Exo70_C"/>
</dbReference>
<accession>A0A6P8DYT4</accession>
<evidence type="ECO:0000256" key="1">
    <source>
        <dbReference type="ARBA" id="ARBA00006756"/>
    </source>
</evidence>
<dbReference type="GO" id="GO:0005546">
    <property type="term" value="F:phosphatidylinositol-4,5-bisphosphate binding"/>
    <property type="evidence" value="ECO:0007669"/>
    <property type="project" value="InterPro"/>
</dbReference>
<keyword evidence="2 3" id="KW-0813">Transport</keyword>
<keyword evidence="3" id="KW-0268">Exocytosis</keyword>
<evidence type="ECO:0000259" key="4">
    <source>
        <dbReference type="Pfam" id="PF03081"/>
    </source>
</evidence>
<dbReference type="InterPro" id="IPR004140">
    <property type="entry name" value="Exo70"/>
</dbReference>
<dbReference type="InterPro" id="IPR016159">
    <property type="entry name" value="Cullin_repeat-like_dom_sf"/>
</dbReference>
<dbReference type="Proteomes" id="UP000515151">
    <property type="component" value="Chromosome 6"/>
</dbReference>
<dbReference type="GO" id="GO:0015031">
    <property type="term" value="P:protein transport"/>
    <property type="evidence" value="ECO:0007669"/>
    <property type="project" value="UniProtKB-KW"/>
</dbReference>
<evidence type="ECO:0000313" key="6">
    <source>
        <dbReference type="RefSeq" id="XP_031402732.1"/>
    </source>
</evidence>
<protein>
    <recommendedName>
        <fullName evidence="3">Exocyst subunit Exo70 family protein</fullName>
    </recommendedName>
</protein>
<evidence type="ECO:0000256" key="3">
    <source>
        <dbReference type="RuleBase" id="RU365026"/>
    </source>
</evidence>
<dbReference type="PANTHER" id="PTHR12542:SF17">
    <property type="entry name" value="EXOCYST SUBUNIT EXO70 FAMILY PROTEIN"/>
    <property type="match status" value="1"/>
</dbReference>
<comment type="similarity">
    <text evidence="1 3">Belongs to the EXO70 family.</text>
</comment>
<keyword evidence="3" id="KW-0653">Protein transport</keyword>
<comment type="function">
    <text evidence="3">Component of the exocyst complex.</text>
</comment>
<proteinExistence type="inferred from homology"/>
<dbReference type="GeneID" id="116212321"/>
<sequence>MKRKCSTVAIFGKFPPSTSSGTSSTPPIVFRRPCFFDSLMEETIENAHILFAQWDVLETPMFCDDASEARQYLQSVKDLQAVMQRLIKRDTNSELLLRPHNLMLTAITRLEKEFHRILSSNFGHSSNLEPSVSGEFSARYDDQESVTSVSGRSDLASSVADLKAIAECVIAAGYGKECIRLYKSVGESIIEEELNRVGLSEMKSSKKKKKMDREVLEKNLKSWLTVVQVAVRSIFCRERILSSRVFSCSPKIGKSCFSEITRSSVIRVFQFEENVGRHLKRAPPEKIYSTLDTYEAITDLWTELELAFSSDSTSVVQPHYDSALVQLRKASKTKAPGGGVYPLTKFVMNYLSFLSDYIEVLQDIVVDWPLNVKAPLPDWSLPASTGTSGLVYSAASTRLAWLILILLSKLDTKAELFKGDVALSYLFLANNLQCVVVKVRDSNLRYLLGEEWITNHELKVKHYAANYERIIGPPYSAHGCDFNGRSGQSVPELQCRF</sequence>
<dbReference type="PANTHER" id="PTHR12542">
    <property type="entry name" value="EXOCYST COMPLEX PROTEIN EXO70"/>
    <property type="match status" value="1"/>
</dbReference>
<dbReference type="Gene3D" id="1.20.1280.170">
    <property type="entry name" value="Exocyst complex component Exo70"/>
    <property type="match status" value="1"/>
</dbReference>
<evidence type="ECO:0000256" key="2">
    <source>
        <dbReference type="ARBA" id="ARBA00022448"/>
    </source>
</evidence>
<dbReference type="SUPFAM" id="SSF74788">
    <property type="entry name" value="Cullin repeat-like"/>
    <property type="match status" value="1"/>
</dbReference>
<reference evidence="5" key="1">
    <citation type="journal article" date="2020" name="Plant Biotechnol. J.">
        <title>The pomegranate (Punica granatum L.) draft genome dissects genetic divergence between soft- and hard-seeded cultivars.</title>
        <authorList>
            <person name="Luo X."/>
            <person name="Li H."/>
            <person name="Wu Z."/>
            <person name="Yao W."/>
            <person name="Zhao P."/>
            <person name="Cao D."/>
            <person name="Yu H."/>
            <person name="Li K."/>
            <person name="Poudel K."/>
            <person name="Zhao D."/>
            <person name="Zhang F."/>
            <person name="Xia X."/>
            <person name="Chen L."/>
            <person name="Wang Q."/>
            <person name="Jing D."/>
            <person name="Cao S."/>
        </authorList>
    </citation>
    <scope>NUCLEOTIDE SEQUENCE [LARGE SCALE GENOMIC DNA]</scope>
    <source>
        <strain evidence="5">cv. Tunisia</strain>
    </source>
</reference>